<name>A0A937X686_9BACT</name>
<dbReference type="SMART" id="SM00028">
    <property type="entry name" value="TPR"/>
    <property type="match status" value="4"/>
</dbReference>
<dbReference type="PROSITE" id="PS50005">
    <property type="entry name" value="TPR"/>
    <property type="match status" value="1"/>
</dbReference>
<feature type="repeat" description="TPR" evidence="1">
    <location>
        <begin position="178"/>
        <end position="211"/>
    </location>
</feature>
<evidence type="ECO:0000313" key="3">
    <source>
        <dbReference type="EMBL" id="MBM3275527.1"/>
    </source>
</evidence>
<gene>
    <name evidence="3" type="ORF">FJZ00_10255</name>
</gene>
<accession>A0A937X686</accession>
<comment type="caution">
    <text evidence="3">The sequence shown here is derived from an EMBL/GenBank/DDBJ whole genome shotgun (WGS) entry which is preliminary data.</text>
</comment>
<evidence type="ECO:0000256" key="1">
    <source>
        <dbReference type="PROSITE-ProRule" id="PRU00339"/>
    </source>
</evidence>
<dbReference type="SUPFAM" id="SSF48452">
    <property type="entry name" value="TPR-like"/>
    <property type="match status" value="1"/>
</dbReference>
<feature type="region of interest" description="Disordered" evidence="2">
    <location>
        <begin position="1"/>
        <end position="38"/>
    </location>
</feature>
<dbReference type="Proteomes" id="UP000703893">
    <property type="component" value="Unassembled WGS sequence"/>
</dbReference>
<dbReference type="InterPro" id="IPR011990">
    <property type="entry name" value="TPR-like_helical_dom_sf"/>
</dbReference>
<dbReference type="AlphaFoldDB" id="A0A937X686"/>
<keyword evidence="1" id="KW-0802">TPR repeat</keyword>
<feature type="compositionally biased region" description="Low complexity" evidence="2">
    <location>
        <begin position="1"/>
        <end position="30"/>
    </location>
</feature>
<sequence>MAAAPAAPAAPVAQPAAPAQQGGQPAAPVVTPKPLPPDKALNMQALADMAAGAPQKARDALAKAAEISQDNPVIIFNLGVADYKLGQFAPAARSFSKSRQIYEGSKSDLDRKIKLYEEMDALPGGSDRPFRLMKAMIRANTLLADTVTYQGKAREGLGEVMDARRFYREAAGLYRESAVLYNRLGDLHRRGGDVKGAVQSYAHAAKADPRYAEPWKQLSLIAVDQKKQDLANKYLAIYRRLSGQ</sequence>
<dbReference type="EMBL" id="VGJX01000612">
    <property type="protein sequence ID" value="MBM3275527.1"/>
    <property type="molecule type" value="Genomic_DNA"/>
</dbReference>
<dbReference type="InterPro" id="IPR019734">
    <property type="entry name" value="TPR_rpt"/>
</dbReference>
<evidence type="ECO:0000313" key="4">
    <source>
        <dbReference type="Proteomes" id="UP000703893"/>
    </source>
</evidence>
<reference evidence="3 4" key="1">
    <citation type="submission" date="2019-03" db="EMBL/GenBank/DDBJ databases">
        <title>Lake Tanganyika Metagenome-Assembled Genomes (MAGs).</title>
        <authorList>
            <person name="Tran P."/>
        </authorList>
    </citation>
    <scope>NUCLEOTIDE SEQUENCE [LARGE SCALE GENOMIC DNA]</scope>
    <source>
        <strain evidence="3">K_DeepCast_65m_m2_236</strain>
    </source>
</reference>
<evidence type="ECO:0000256" key="2">
    <source>
        <dbReference type="SAM" id="MobiDB-lite"/>
    </source>
</evidence>
<dbReference type="Gene3D" id="1.25.40.10">
    <property type="entry name" value="Tetratricopeptide repeat domain"/>
    <property type="match status" value="2"/>
</dbReference>
<organism evidence="3 4">
    <name type="scientific">Candidatus Tanganyikabacteria bacterium</name>
    <dbReference type="NCBI Taxonomy" id="2961651"/>
    <lineage>
        <taxon>Bacteria</taxon>
        <taxon>Bacillati</taxon>
        <taxon>Candidatus Sericytochromatia</taxon>
        <taxon>Candidatus Tanganyikabacteria</taxon>
    </lineage>
</organism>
<protein>
    <recommendedName>
        <fullName evidence="5">Tetratricopeptide repeat protein</fullName>
    </recommendedName>
</protein>
<evidence type="ECO:0008006" key="5">
    <source>
        <dbReference type="Google" id="ProtNLM"/>
    </source>
</evidence>
<proteinExistence type="predicted"/>